<accession>A0AAE4Z745</accession>
<dbReference type="InterPro" id="IPR010349">
    <property type="entry name" value="Asparaginase_II"/>
</dbReference>
<dbReference type="Proteomes" id="UP000702544">
    <property type="component" value="Unassembled WGS sequence"/>
</dbReference>
<evidence type="ECO:0000313" key="1">
    <source>
        <dbReference type="EMBL" id="NIR73947.1"/>
    </source>
</evidence>
<dbReference type="PANTHER" id="PTHR42110:SF1">
    <property type="entry name" value="L-ASPARAGINASE, PUTATIVE (AFU_ORTHOLOGUE AFUA_3G11890)-RELATED"/>
    <property type="match status" value="1"/>
</dbReference>
<dbReference type="EMBL" id="JAACAK010000017">
    <property type="protein sequence ID" value="NIR73947.1"/>
    <property type="molecule type" value="Genomic_DNA"/>
</dbReference>
<organism evidence="1 2">
    <name type="scientific">Candidatus Kutchimonas denitrificans</name>
    <dbReference type="NCBI Taxonomy" id="3056748"/>
    <lineage>
        <taxon>Bacteria</taxon>
        <taxon>Pseudomonadati</taxon>
        <taxon>Gemmatimonadota</taxon>
        <taxon>Gemmatimonadia</taxon>
        <taxon>Candidatus Palauibacterales</taxon>
        <taxon>Candidatus Palauibacteraceae</taxon>
        <taxon>Candidatus Kutchimonas</taxon>
    </lineage>
</organism>
<dbReference type="AlphaFoldDB" id="A0AAE4Z745"/>
<sequence>MSRSEAVIEVTRGGRIESRHRVSAAAVDSQGRLRAWLGDPELVTFLRSAAKPLQALPLVADGAADAYELTEAELAVCCASHSGEPRHIATVKGILARIGCNESDLACGPHAPFYPPAAEALRTEGREGREPGRLHNNCSGKHAGMLAWSRHAGVDVTGYHQAHHPVQMRICREIADRAGSRCEELISGVDGCGVPSFALPLNVVATVFADMVARAENDPSSPEARVLGAMTSEPYYVAGTDRLTTRLMQTTGGRLMAKFGAEAVYCLADRRRRWGIALKVEDGNARAIGPAVIEFLDQLGLLSSGELEALADRQVVTVTNTRDEDVGVIRPEFRVESTD</sequence>
<dbReference type="PANTHER" id="PTHR42110">
    <property type="entry name" value="L-ASPARAGINASE, PUTATIVE (AFU_ORTHOLOGUE AFUA_3G11890)-RELATED"/>
    <property type="match status" value="1"/>
</dbReference>
<protein>
    <submittedName>
        <fullName evidence="1">Asparaginase</fullName>
    </submittedName>
</protein>
<dbReference type="Pfam" id="PF06089">
    <property type="entry name" value="Asparaginase_II"/>
    <property type="match status" value="1"/>
</dbReference>
<evidence type="ECO:0000313" key="2">
    <source>
        <dbReference type="Proteomes" id="UP000702544"/>
    </source>
</evidence>
<comment type="caution">
    <text evidence="1">The sequence shown here is derived from an EMBL/GenBank/DDBJ whole genome shotgun (WGS) entry which is preliminary data.</text>
</comment>
<proteinExistence type="predicted"/>
<name>A0AAE4Z745_9BACT</name>
<reference evidence="1 2" key="1">
    <citation type="submission" date="2020-01" db="EMBL/GenBank/DDBJ databases">
        <title>Genomes assembled from Gulf of Kutch pelagic sediment metagenomes.</title>
        <authorList>
            <person name="Chandrashekar M."/>
            <person name="Mahajan M.S."/>
            <person name="Dave K.J."/>
            <person name="Vatsa P."/>
            <person name="Nathani N.M."/>
        </authorList>
    </citation>
    <scope>NUCLEOTIDE SEQUENCE [LARGE SCALE GENOMIC DNA]</scope>
    <source>
        <strain evidence="1">KS3-K002</strain>
    </source>
</reference>
<gene>
    <name evidence="1" type="ORF">GWO12_02345</name>
</gene>